<evidence type="ECO:0000313" key="2">
    <source>
        <dbReference type="Ensembl" id="ENSSSCP00065003879.1"/>
    </source>
</evidence>
<evidence type="ECO:0000256" key="1">
    <source>
        <dbReference type="SAM" id="MobiDB-lite"/>
    </source>
</evidence>
<organism evidence="2 3">
    <name type="scientific">Sus scrofa</name>
    <name type="common">Pig</name>
    <dbReference type="NCBI Taxonomy" id="9823"/>
    <lineage>
        <taxon>Eukaryota</taxon>
        <taxon>Metazoa</taxon>
        <taxon>Chordata</taxon>
        <taxon>Craniata</taxon>
        <taxon>Vertebrata</taxon>
        <taxon>Euteleostomi</taxon>
        <taxon>Mammalia</taxon>
        <taxon>Eutheria</taxon>
        <taxon>Laurasiatheria</taxon>
        <taxon>Artiodactyla</taxon>
        <taxon>Suina</taxon>
        <taxon>Suidae</taxon>
        <taxon>Sus</taxon>
    </lineage>
</organism>
<evidence type="ECO:0000313" key="3">
    <source>
        <dbReference type="Proteomes" id="UP000694725"/>
    </source>
</evidence>
<dbReference type="Proteomes" id="UP000694725">
    <property type="component" value="Unplaced"/>
</dbReference>
<dbReference type="Ensembl" id="ENSSSCT00065009274.1">
    <property type="protein sequence ID" value="ENSSSCP00065003879.1"/>
    <property type="gene ID" value="ENSSSCG00065006913.1"/>
</dbReference>
<sequence length="361" mass="37728">MFFPHRSDLLNLSENAPPSDGPRAPAGDARPSPGCRTWPPHTVDSVAPASPRYSAECPPSFPASRTPLARARSQPAPGAPAGRRGPPGEAPGPGLTGQPGERVGPALREELVGLVLPPLFEGGAGEVSRRLRAPRPPAADLEQQVAQLGHVEQHAEHGRRDHEDGEDGLLGGPGDEAVHQVGAGGDAALEHPGQVVAVVQEVEHVHESGLEEDAEEDAAGVGPPEGALDADLPPLDVFQVLELAPRLPSPEPAGRLVSVVGHVHGHQQGRRGHEDELQRPEPDVRDGEVVVVADVLAAGLQGVADEVLLLVAPHLLGRHHQDHDAEDEEHREPDLADAGGVLVHAAQDGLQRAPVHPDALP</sequence>
<dbReference type="AlphaFoldDB" id="A0A8D2BYD5"/>
<accession>A0A8D2BYD5</accession>
<feature type="region of interest" description="Disordered" evidence="1">
    <location>
        <begin position="151"/>
        <end position="180"/>
    </location>
</feature>
<proteinExistence type="predicted"/>
<feature type="compositionally biased region" description="Basic and acidic residues" evidence="1">
    <location>
        <begin position="271"/>
        <end position="283"/>
    </location>
</feature>
<feature type="region of interest" description="Disordered" evidence="1">
    <location>
        <begin position="207"/>
        <end position="229"/>
    </location>
</feature>
<feature type="compositionally biased region" description="Basic and acidic residues" evidence="1">
    <location>
        <begin position="151"/>
        <end position="163"/>
    </location>
</feature>
<feature type="region of interest" description="Disordered" evidence="1">
    <location>
        <begin position="264"/>
        <end position="283"/>
    </location>
</feature>
<feature type="region of interest" description="Disordered" evidence="1">
    <location>
        <begin position="1"/>
        <end position="102"/>
    </location>
</feature>
<feature type="compositionally biased region" description="Low complexity" evidence="1">
    <location>
        <begin position="69"/>
        <end position="84"/>
    </location>
</feature>
<name>A0A8D2BYD5_PIG</name>
<reference evidence="2" key="1">
    <citation type="submission" date="2025-08" db="UniProtKB">
        <authorList>
            <consortium name="Ensembl"/>
        </authorList>
    </citation>
    <scope>IDENTIFICATION</scope>
</reference>
<protein>
    <submittedName>
        <fullName evidence="2">Uncharacterized protein</fullName>
    </submittedName>
</protein>